<evidence type="ECO:0000256" key="6">
    <source>
        <dbReference type="ARBA" id="ARBA00022500"/>
    </source>
</evidence>
<dbReference type="PANTHER" id="PTHR38786">
    <property type="entry name" value="FLAGELLAR FLIJ PROTEIN"/>
    <property type="match status" value="1"/>
</dbReference>
<dbReference type="Gene3D" id="1.10.287.1700">
    <property type="match status" value="1"/>
</dbReference>
<keyword evidence="10 11" id="KW-1006">Bacterial flagellum protein export</keyword>
<evidence type="ECO:0000256" key="2">
    <source>
        <dbReference type="ARBA" id="ARBA00010004"/>
    </source>
</evidence>
<dbReference type="GO" id="GO:0009288">
    <property type="term" value="C:bacterial-type flagellum"/>
    <property type="evidence" value="ECO:0007669"/>
    <property type="project" value="UniProtKB-UniRule"/>
</dbReference>
<keyword evidence="4 11" id="KW-0813">Transport</keyword>
<keyword evidence="5 11" id="KW-1003">Cell membrane</keyword>
<dbReference type="InterPro" id="IPR052570">
    <property type="entry name" value="FliJ"/>
</dbReference>
<dbReference type="GO" id="GO:0003774">
    <property type="term" value="F:cytoskeletal motor activity"/>
    <property type="evidence" value="ECO:0007669"/>
    <property type="project" value="UniProtKB-UniRule"/>
</dbReference>
<dbReference type="GO" id="GO:0006935">
    <property type="term" value="P:chemotaxis"/>
    <property type="evidence" value="ECO:0007669"/>
    <property type="project" value="UniProtKB-UniRule"/>
</dbReference>
<evidence type="ECO:0000256" key="8">
    <source>
        <dbReference type="ARBA" id="ARBA00022927"/>
    </source>
</evidence>
<evidence type="ECO:0000256" key="1">
    <source>
        <dbReference type="ARBA" id="ARBA00004413"/>
    </source>
</evidence>
<dbReference type="GO" id="GO:0005886">
    <property type="term" value="C:plasma membrane"/>
    <property type="evidence" value="ECO:0007669"/>
    <property type="project" value="UniProtKB-SubCell"/>
</dbReference>
<comment type="function">
    <text evidence="11">Flagellar protein that affects chemotactic events.</text>
</comment>
<keyword evidence="8 11" id="KW-0653">Protein transport</keyword>
<sequence>MATASPMDTLRELAEEALQEATTQLGKMRLACQQAEDQLNQLINYEQEYRQRLHTNMTAEGMAATNWMNYQQFMTSLDKTLEHHRQHVAQCQHHVSLALKTWQEKKQRLNAFETLRDRAMATQLLRENKLDQKLMDEYAQRASLRKDNL</sequence>
<evidence type="ECO:0000256" key="7">
    <source>
        <dbReference type="ARBA" id="ARBA00022795"/>
    </source>
</evidence>
<dbReference type="NCBIfam" id="TIGR02473">
    <property type="entry name" value="flagell_FliJ"/>
    <property type="match status" value="1"/>
</dbReference>
<gene>
    <name evidence="13" type="primary">fliJ</name>
    <name evidence="13" type="ORF">FEM41_04880</name>
</gene>
<dbReference type="OrthoDB" id="6465096at2"/>
<keyword evidence="13" id="KW-0966">Cell projection</keyword>
<proteinExistence type="inferred from homology"/>
<evidence type="ECO:0000313" key="13">
    <source>
        <dbReference type="EMBL" id="QCT19032.1"/>
    </source>
</evidence>
<dbReference type="AlphaFoldDB" id="A0A4P8YKQ1"/>
<dbReference type="GO" id="GO:0044781">
    <property type="term" value="P:bacterial-type flagellum organization"/>
    <property type="evidence" value="ECO:0007669"/>
    <property type="project" value="UniProtKB-KW"/>
</dbReference>
<dbReference type="Proteomes" id="UP000302163">
    <property type="component" value="Chromosome"/>
</dbReference>
<evidence type="ECO:0000313" key="14">
    <source>
        <dbReference type="Proteomes" id="UP000302163"/>
    </source>
</evidence>
<evidence type="ECO:0000256" key="12">
    <source>
        <dbReference type="SAM" id="Coils"/>
    </source>
</evidence>
<dbReference type="PIRSF" id="PIRSF019404">
    <property type="entry name" value="FliJ"/>
    <property type="match status" value="1"/>
</dbReference>
<dbReference type="RefSeq" id="WP_138094921.1">
    <property type="nucleotide sequence ID" value="NZ_CP040428.1"/>
</dbReference>
<dbReference type="PRINTS" id="PR01004">
    <property type="entry name" value="FLGFLIJ"/>
</dbReference>
<keyword evidence="9 11" id="KW-0472">Membrane</keyword>
<keyword evidence="14" id="KW-1185">Reference proteome</keyword>
<dbReference type="KEGG" id="izh:FEM41_04880"/>
<evidence type="ECO:0000256" key="10">
    <source>
        <dbReference type="ARBA" id="ARBA00023225"/>
    </source>
</evidence>
<evidence type="ECO:0000256" key="5">
    <source>
        <dbReference type="ARBA" id="ARBA00022475"/>
    </source>
</evidence>
<dbReference type="InterPro" id="IPR012823">
    <property type="entry name" value="Flagell_FliJ"/>
</dbReference>
<keyword evidence="7 11" id="KW-1005">Bacterial flagellum biogenesis</keyword>
<organism evidence="13 14">
    <name type="scientific">Jejubacter calystegiae</name>
    <dbReference type="NCBI Taxonomy" id="2579935"/>
    <lineage>
        <taxon>Bacteria</taxon>
        <taxon>Pseudomonadati</taxon>
        <taxon>Pseudomonadota</taxon>
        <taxon>Gammaproteobacteria</taxon>
        <taxon>Enterobacterales</taxon>
        <taxon>Enterobacteriaceae</taxon>
        <taxon>Jejubacter</taxon>
    </lineage>
</organism>
<protein>
    <recommendedName>
        <fullName evidence="3 11">Flagellar FliJ protein</fullName>
    </recommendedName>
</protein>
<dbReference type="Pfam" id="PF02050">
    <property type="entry name" value="FliJ"/>
    <property type="match status" value="1"/>
</dbReference>
<dbReference type="InterPro" id="IPR018006">
    <property type="entry name" value="Flag_FliJ_proteobac"/>
</dbReference>
<dbReference type="GO" id="GO:0015031">
    <property type="term" value="P:protein transport"/>
    <property type="evidence" value="ECO:0007669"/>
    <property type="project" value="UniProtKB-UniRule"/>
</dbReference>
<dbReference type="PANTHER" id="PTHR38786:SF1">
    <property type="entry name" value="FLAGELLAR FLIJ PROTEIN"/>
    <property type="match status" value="1"/>
</dbReference>
<feature type="coiled-coil region" evidence="12">
    <location>
        <begin position="11"/>
        <end position="52"/>
    </location>
</feature>
<keyword evidence="12" id="KW-0175">Coiled coil</keyword>
<dbReference type="InterPro" id="IPR053716">
    <property type="entry name" value="Flag_assembly_chemotaxis_eff"/>
</dbReference>
<keyword evidence="13" id="KW-0969">Cilium</keyword>
<comment type="subcellular location">
    <subcellularLocation>
        <location evidence="1">Cell membrane</location>
        <topology evidence="1">Peripheral membrane protein</topology>
        <orientation evidence="1">Cytoplasmic side</orientation>
    </subcellularLocation>
</comment>
<reference evidence="13 14" key="1">
    <citation type="submission" date="2019-05" db="EMBL/GenBank/DDBJ databases">
        <title>Complete genome sequence of Izhakiella calystegiae KSNA2, an endophyte isolated from beach morning glory (Calystegia soldanella).</title>
        <authorList>
            <person name="Jiang L."/>
            <person name="Jeong J.C."/>
            <person name="Kim C.Y."/>
            <person name="Kim D.H."/>
            <person name="Kim S.W."/>
            <person name="Lee j."/>
        </authorList>
    </citation>
    <scope>NUCLEOTIDE SEQUENCE [LARGE SCALE GENOMIC DNA]</scope>
    <source>
        <strain evidence="13 14">KSNA2</strain>
    </source>
</reference>
<name>A0A4P8YKQ1_9ENTR</name>
<accession>A0A4P8YKQ1</accession>
<evidence type="ECO:0000256" key="9">
    <source>
        <dbReference type="ARBA" id="ARBA00023136"/>
    </source>
</evidence>
<evidence type="ECO:0000256" key="4">
    <source>
        <dbReference type="ARBA" id="ARBA00022448"/>
    </source>
</evidence>
<dbReference type="GO" id="GO:0071973">
    <property type="term" value="P:bacterial-type flagellum-dependent cell motility"/>
    <property type="evidence" value="ECO:0007669"/>
    <property type="project" value="InterPro"/>
</dbReference>
<keyword evidence="6 11" id="KW-0145">Chemotaxis</keyword>
<comment type="similarity">
    <text evidence="2 11">Belongs to the FliJ family.</text>
</comment>
<evidence type="ECO:0000256" key="3">
    <source>
        <dbReference type="ARBA" id="ARBA00020392"/>
    </source>
</evidence>
<dbReference type="EMBL" id="CP040428">
    <property type="protein sequence ID" value="QCT19032.1"/>
    <property type="molecule type" value="Genomic_DNA"/>
</dbReference>
<keyword evidence="13" id="KW-0282">Flagellum</keyword>
<evidence type="ECO:0000256" key="11">
    <source>
        <dbReference type="PIRNR" id="PIRNR019404"/>
    </source>
</evidence>